<dbReference type="Proteomes" id="UP000292307">
    <property type="component" value="Chromosome"/>
</dbReference>
<evidence type="ECO:0000313" key="2">
    <source>
        <dbReference type="EMBL" id="QBI00018.1"/>
    </source>
</evidence>
<dbReference type="RefSeq" id="WP_131144165.1">
    <property type="nucleotide sequence ID" value="NZ_BMWV01000010.1"/>
</dbReference>
<feature type="region of interest" description="Disordered" evidence="1">
    <location>
        <begin position="40"/>
        <end position="59"/>
    </location>
</feature>
<sequence length="59" mass="6286">MQGLVRPGWMSSEPAMTKTVLALIVFAVTVAWFLWPHNAAPAKTPVQPTAGSHATSAVR</sequence>
<accession>A0ABX5RQ92</accession>
<keyword evidence="3" id="KW-1185">Reference proteome</keyword>
<protein>
    <submittedName>
        <fullName evidence="2">Uncharacterized protein</fullName>
    </submittedName>
</protein>
<organism evidence="2 3">
    <name type="scientific">Pseudoduganella albidiflava</name>
    <dbReference type="NCBI Taxonomy" id="321983"/>
    <lineage>
        <taxon>Bacteria</taxon>
        <taxon>Pseudomonadati</taxon>
        <taxon>Pseudomonadota</taxon>
        <taxon>Betaproteobacteria</taxon>
        <taxon>Burkholderiales</taxon>
        <taxon>Oxalobacteraceae</taxon>
        <taxon>Telluria group</taxon>
        <taxon>Pseudoduganella</taxon>
    </lineage>
</organism>
<evidence type="ECO:0000313" key="3">
    <source>
        <dbReference type="Proteomes" id="UP000292307"/>
    </source>
</evidence>
<feature type="compositionally biased region" description="Polar residues" evidence="1">
    <location>
        <begin position="46"/>
        <end position="59"/>
    </location>
</feature>
<gene>
    <name evidence="2" type="ORF">EYF70_03520</name>
</gene>
<reference evidence="2 3" key="1">
    <citation type="submission" date="2019-02" db="EMBL/GenBank/DDBJ databases">
        <title>Draft Genome Sequences of Six Type Strains of the Genus Massilia.</title>
        <authorList>
            <person name="Miess H."/>
            <person name="Frediansyhah A."/>
            <person name="Gross H."/>
        </authorList>
    </citation>
    <scope>NUCLEOTIDE SEQUENCE [LARGE SCALE GENOMIC DNA]</scope>
    <source>
        <strain evidence="2 3">DSM 17472</strain>
    </source>
</reference>
<evidence type="ECO:0000256" key="1">
    <source>
        <dbReference type="SAM" id="MobiDB-lite"/>
    </source>
</evidence>
<proteinExistence type="predicted"/>
<name>A0ABX5RQ92_9BURK</name>
<dbReference type="EMBL" id="CP036401">
    <property type="protein sequence ID" value="QBI00018.1"/>
    <property type="molecule type" value="Genomic_DNA"/>
</dbReference>